<dbReference type="SUPFAM" id="SSF53597">
    <property type="entry name" value="Dihydrofolate reductase-like"/>
    <property type="match status" value="1"/>
</dbReference>
<organism evidence="2 3">
    <name type="scientific">Actinokineospora xionganensis</name>
    <dbReference type="NCBI Taxonomy" id="2684470"/>
    <lineage>
        <taxon>Bacteria</taxon>
        <taxon>Bacillati</taxon>
        <taxon>Actinomycetota</taxon>
        <taxon>Actinomycetes</taxon>
        <taxon>Pseudonocardiales</taxon>
        <taxon>Pseudonocardiaceae</taxon>
        <taxon>Actinokineospora</taxon>
    </lineage>
</organism>
<feature type="domain" description="Bacterial bifunctional deaminase-reductase C-terminal" evidence="1">
    <location>
        <begin position="3"/>
        <end position="182"/>
    </location>
</feature>
<evidence type="ECO:0000313" key="2">
    <source>
        <dbReference type="EMBL" id="MBC6449805.1"/>
    </source>
</evidence>
<comment type="caution">
    <text evidence="2">The sequence shown here is derived from an EMBL/GenBank/DDBJ whole genome shotgun (WGS) entry which is preliminary data.</text>
</comment>
<gene>
    <name evidence="2" type="ORF">GPZ80_21840</name>
</gene>
<sequence>MGKLVVTEFISLDGVIEDPGGAEGFEHGGWSFKSPAPDGEQFKFDELMASDAQLFGRHTYEAFAAAWPEMTDEAGFADKMNSMPKYVVSTTLGEAKWNNTTVISDNVAEEVANLKTKYQGDILVAGSATLVDTLRAHDLVDEYRLMVHPVVLGSGKRLFHQVGGMSDLELVDSRKVGPNVLLLTYRAAAKTES</sequence>
<evidence type="ECO:0000259" key="1">
    <source>
        <dbReference type="Pfam" id="PF01872"/>
    </source>
</evidence>
<keyword evidence="3" id="KW-1185">Reference proteome</keyword>
<dbReference type="EMBL" id="JABVED010000013">
    <property type="protein sequence ID" value="MBC6449805.1"/>
    <property type="molecule type" value="Genomic_DNA"/>
</dbReference>
<evidence type="ECO:0000313" key="3">
    <source>
        <dbReference type="Proteomes" id="UP000734823"/>
    </source>
</evidence>
<dbReference type="InterPro" id="IPR002734">
    <property type="entry name" value="RibDG_C"/>
</dbReference>
<dbReference type="InterPro" id="IPR050765">
    <property type="entry name" value="Riboflavin_Biosynth_HTPR"/>
</dbReference>
<name>A0ABR7LAT5_9PSEU</name>
<dbReference type="Pfam" id="PF01872">
    <property type="entry name" value="RibD_C"/>
    <property type="match status" value="1"/>
</dbReference>
<protein>
    <submittedName>
        <fullName evidence="2">Dihydrofolate reductase family protein</fullName>
    </submittedName>
</protein>
<dbReference type="PANTHER" id="PTHR38011:SF11">
    <property type="entry name" value="2,5-DIAMINO-6-RIBOSYLAMINO-4(3H)-PYRIMIDINONE 5'-PHOSPHATE REDUCTASE"/>
    <property type="match status" value="1"/>
</dbReference>
<dbReference type="Gene3D" id="3.40.430.10">
    <property type="entry name" value="Dihydrofolate Reductase, subunit A"/>
    <property type="match status" value="1"/>
</dbReference>
<dbReference type="RefSeq" id="WP_187222864.1">
    <property type="nucleotide sequence ID" value="NZ_JABVED010000013.1"/>
</dbReference>
<dbReference type="InterPro" id="IPR024072">
    <property type="entry name" value="DHFR-like_dom_sf"/>
</dbReference>
<proteinExistence type="predicted"/>
<dbReference type="PANTHER" id="PTHR38011">
    <property type="entry name" value="DIHYDROFOLATE REDUCTASE FAMILY PROTEIN (AFU_ORTHOLOGUE AFUA_8G06820)"/>
    <property type="match status" value="1"/>
</dbReference>
<accession>A0ABR7LAT5</accession>
<dbReference type="Proteomes" id="UP000734823">
    <property type="component" value="Unassembled WGS sequence"/>
</dbReference>
<reference evidence="2 3" key="1">
    <citation type="submission" date="2020-06" db="EMBL/GenBank/DDBJ databases">
        <title>Actinokineospora xiongansis sp. nov., isolated from soil of Baiyangdian.</title>
        <authorList>
            <person name="Zhang X."/>
        </authorList>
    </citation>
    <scope>NUCLEOTIDE SEQUENCE [LARGE SCALE GENOMIC DNA]</scope>
    <source>
        <strain evidence="2 3">HBU206404</strain>
    </source>
</reference>